<comment type="caution">
    <text evidence="2">The sequence shown here is derived from an EMBL/GenBank/DDBJ whole genome shotgun (WGS) entry which is preliminary data.</text>
</comment>
<keyword evidence="3" id="KW-1185">Reference proteome</keyword>
<proteinExistence type="predicted"/>
<evidence type="ECO:0000259" key="1">
    <source>
        <dbReference type="Pfam" id="PF12348"/>
    </source>
</evidence>
<dbReference type="AlphaFoldDB" id="A0AAJ0CMV2"/>
<reference evidence="2" key="1">
    <citation type="submission" date="2023-06" db="EMBL/GenBank/DDBJ databases">
        <title>Conoideocrella luteorostrata (Hypocreales: Clavicipitaceae), a potential biocontrol fungus for elongate hemlock scale in United States Christmas tree production areas.</title>
        <authorList>
            <person name="Barrett H."/>
            <person name="Lovett B."/>
            <person name="Macias A.M."/>
            <person name="Stajich J.E."/>
            <person name="Kasson M.T."/>
        </authorList>
    </citation>
    <scope>NUCLEOTIDE SEQUENCE</scope>
    <source>
        <strain evidence="2">ARSEF 14590</strain>
    </source>
</reference>
<dbReference type="InterPro" id="IPR024395">
    <property type="entry name" value="CLASP_N_dom"/>
</dbReference>
<dbReference type="Pfam" id="PF12348">
    <property type="entry name" value="CLASP_N"/>
    <property type="match status" value="1"/>
</dbReference>
<accession>A0AAJ0CMV2</accession>
<gene>
    <name evidence="2" type="primary">STU1_1</name>
    <name evidence="2" type="ORF">QQS21_006760</name>
</gene>
<evidence type="ECO:0000313" key="3">
    <source>
        <dbReference type="Proteomes" id="UP001251528"/>
    </source>
</evidence>
<organism evidence="2 3">
    <name type="scientific">Conoideocrella luteorostrata</name>
    <dbReference type="NCBI Taxonomy" id="1105319"/>
    <lineage>
        <taxon>Eukaryota</taxon>
        <taxon>Fungi</taxon>
        <taxon>Dikarya</taxon>
        <taxon>Ascomycota</taxon>
        <taxon>Pezizomycotina</taxon>
        <taxon>Sordariomycetes</taxon>
        <taxon>Hypocreomycetidae</taxon>
        <taxon>Hypocreales</taxon>
        <taxon>Clavicipitaceae</taxon>
        <taxon>Conoideocrella</taxon>
    </lineage>
</organism>
<protein>
    <submittedName>
        <fullName evidence="2">Suppressor of tub2 mutation</fullName>
    </submittedName>
</protein>
<name>A0AAJ0CMV2_9HYPO</name>
<dbReference type="EMBL" id="JASWJB010000129">
    <property type="protein sequence ID" value="KAK2595532.1"/>
    <property type="molecule type" value="Genomic_DNA"/>
</dbReference>
<dbReference type="Proteomes" id="UP001251528">
    <property type="component" value="Unassembled WGS sequence"/>
</dbReference>
<feature type="domain" description="CLASP N-terminal" evidence="1">
    <location>
        <begin position="21"/>
        <end position="68"/>
    </location>
</feature>
<sequence length="83" mass="9483">MPDAQAKAVEPRYINTNRELDDINDIAWFFDGREVEQGWIKREQSINTLRRLNAGNVATDFLDVFVALGLRSVLTVPTFESKV</sequence>
<evidence type="ECO:0000313" key="2">
    <source>
        <dbReference type="EMBL" id="KAK2595532.1"/>
    </source>
</evidence>